<name>A0ABT0K141_9ACTN</name>
<evidence type="ECO:0000256" key="2">
    <source>
        <dbReference type="SAM" id="MobiDB-lite"/>
    </source>
</evidence>
<gene>
    <name evidence="4" type="ORF">MXD59_17395</name>
</gene>
<dbReference type="PANTHER" id="PTHR31126">
    <property type="entry name" value="TYROSINE-PROTEIN PHOSPHATASE"/>
    <property type="match status" value="1"/>
</dbReference>
<proteinExistence type="inferred from homology"/>
<dbReference type="RefSeq" id="WP_248825753.1">
    <property type="nucleotide sequence ID" value="NZ_JALKFT010000018.1"/>
</dbReference>
<evidence type="ECO:0000259" key="3">
    <source>
        <dbReference type="PROSITE" id="PS50056"/>
    </source>
</evidence>
<dbReference type="InterPro" id="IPR000387">
    <property type="entry name" value="Tyr_Pase_dom"/>
</dbReference>
<evidence type="ECO:0000256" key="1">
    <source>
        <dbReference type="ARBA" id="ARBA00009580"/>
    </source>
</evidence>
<feature type="compositionally biased region" description="Low complexity" evidence="2">
    <location>
        <begin position="13"/>
        <end position="22"/>
    </location>
</feature>
<feature type="region of interest" description="Disordered" evidence="2">
    <location>
        <begin position="1"/>
        <end position="22"/>
    </location>
</feature>
<organism evidence="4 5">
    <name type="scientific">Frankia umida</name>
    <dbReference type="NCBI Taxonomy" id="573489"/>
    <lineage>
        <taxon>Bacteria</taxon>
        <taxon>Bacillati</taxon>
        <taxon>Actinomycetota</taxon>
        <taxon>Actinomycetes</taxon>
        <taxon>Frankiales</taxon>
        <taxon>Frankiaceae</taxon>
        <taxon>Frankia</taxon>
    </lineage>
</organism>
<sequence>MIPNNVSGDTVEAAAADPGAAPVVSGDPARVLDLPGAINLRDVGGYRTVDGRTVRWRMLLRCGAMHRLGEPAHTAFTEIGLRTVVDLRELSEFQHEPDMLGPVPVTIAHIPVYAAVLPSTAATTEAEPAGSAGPGAAVHPRVDTAGEAVAAGAVSALRALVDDDTPLTLEKLYTFAVDERGERLTAAVLALAAPDALPAVVHCSAGKDRTGMVIALTLALLGVPDETIAADYALTARYLVGEIAEALSTAPNGKPVPAELLTCPPELIVATLARIRDRHGDVRSFLLAHGATPTALDELRDTLLAPAPAPANATSTAATD</sequence>
<dbReference type="EMBL" id="JALKFT010000018">
    <property type="protein sequence ID" value="MCK9877526.1"/>
    <property type="molecule type" value="Genomic_DNA"/>
</dbReference>
<dbReference type="InterPro" id="IPR026893">
    <property type="entry name" value="Tyr/Ser_Pase_IphP-type"/>
</dbReference>
<dbReference type="Pfam" id="PF13350">
    <property type="entry name" value="Y_phosphatase3"/>
    <property type="match status" value="1"/>
</dbReference>
<dbReference type="Gene3D" id="3.90.190.10">
    <property type="entry name" value="Protein tyrosine phosphatase superfamily"/>
    <property type="match status" value="1"/>
</dbReference>
<dbReference type="InterPro" id="IPR029021">
    <property type="entry name" value="Prot-tyrosine_phosphatase-like"/>
</dbReference>
<comment type="similarity">
    <text evidence="1">Belongs to the protein-tyrosine phosphatase family.</text>
</comment>
<reference evidence="4 5" key="1">
    <citation type="submission" date="2022-04" db="EMBL/GenBank/DDBJ databases">
        <title>Genome diversity in the genus Frankia.</title>
        <authorList>
            <person name="Carlos-Shanley C."/>
            <person name="Hahn D."/>
        </authorList>
    </citation>
    <scope>NUCLEOTIDE SEQUENCE [LARGE SCALE GENOMIC DNA]</scope>
    <source>
        <strain evidence="4 5">Ag45/Mut15</strain>
    </source>
</reference>
<accession>A0ABT0K141</accession>
<dbReference type="SUPFAM" id="SSF52799">
    <property type="entry name" value="(Phosphotyrosine protein) phosphatases II"/>
    <property type="match status" value="1"/>
</dbReference>
<dbReference type="PROSITE" id="PS50056">
    <property type="entry name" value="TYR_PHOSPHATASE_2"/>
    <property type="match status" value="1"/>
</dbReference>
<evidence type="ECO:0000313" key="4">
    <source>
        <dbReference type="EMBL" id="MCK9877526.1"/>
    </source>
</evidence>
<keyword evidence="5" id="KW-1185">Reference proteome</keyword>
<comment type="caution">
    <text evidence="4">The sequence shown here is derived from an EMBL/GenBank/DDBJ whole genome shotgun (WGS) entry which is preliminary data.</text>
</comment>
<dbReference type="InterPro" id="IPR016130">
    <property type="entry name" value="Tyr_Pase_AS"/>
</dbReference>
<feature type="domain" description="Tyrosine specific protein phosphatases" evidence="3">
    <location>
        <begin position="198"/>
        <end position="218"/>
    </location>
</feature>
<dbReference type="Proteomes" id="UP001201873">
    <property type="component" value="Unassembled WGS sequence"/>
</dbReference>
<dbReference type="PANTHER" id="PTHR31126:SF1">
    <property type="entry name" value="TYROSINE SPECIFIC PROTEIN PHOSPHATASES DOMAIN-CONTAINING PROTEIN"/>
    <property type="match status" value="1"/>
</dbReference>
<protein>
    <submittedName>
        <fullName evidence="4">Tyrosine-protein phosphatase</fullName>
    </submittedName>
</protein>
<evidence type="ECO:0000313" key="5">
    <source>
        <dbReference type="Proteomes" id="UP001201873"/>
    </source>
</evidence>
<dbReference type="PROSITE" id="PS00383">
    <property type="entry name" value="TYR_PHOSPHATASE_1"/>
    <property type="match status" value="1"/>
</dbReference>